<dbReference type="PROSITE" id="PS50994">
    <property type="entry name" value="INTEGRASE"/>
    <property type="match status" value="1"/>
</dbReference>
<dbReference type="Proteomes" id="UP000504618">
    <property type="component" value="Unplaced"/>
</dbReference>
<gene>
    <name evidence="3" type="primary">LOC112463136</name>
</gene>
<dbReference type="Gene3D" id="2.40.70.10">
    <property type="entry name" value="Acid Proteases"/>
    <property type="match status" value="1"/>
</dbReference>
<accession>A0A6J1QRI8</accession>
<proteinExistence type="predicted"/>
<dbReference type="CDD" id="cd01644">
    <property type="entry name" value="RT_pepA17"/>
    <property type="match status" value="1"/>
</dbReference>
<sequence>MRQLIVHVRTHLKALETLKLPVDKWDELLIHLLKNRMDYNTQKSWEEETKKDKENRPTLENFLTFLNEQVRTLEIIDKTKGKSEASKTPAGKKQEKKVALATTSQEGCVLCSKNHQLYRCPDFLQLSSADRLKEVKAKKLCMNCLSKGHFSAACKSSACRRCQKKHNTLLHPEQEEKTATDKKSEEDASKKAVVMHGTQETLQDTEESSSVINLRRKPTSCVVLSTARVIVHDVNGGQHKCRALLDAGSQSNLITQELVDRLRLKCKRRDEVISGINRSQTNVGKTVGVKIRSMNADYEVAIECLVLPAITERLSQVKINTKLICLPEGLSLADPDFHTPGTVDILIGAGLFWQLICKNYIQRPKGIPRLQHTLLGWIVGGELLDASSETPRSFCGLITNAQLQAQLERFWKQEETLEKRSLTQEEIECERQFHESVKRDETGRFIVTLPKKPGVKLGDPGNQALQRLYSLERKFRGDPALKNAYVQFMEDYETQGHMSLMGQGPDTSTKVEQSYILPHHPVIKPDSTTTKLRVVFNASAKTSLGTSLNDKLFAGPNKQKSLFCIVLRFRSHPFVITADIAAMFRQILVCEEDRDLQLILWRSDPSQPVQIFRMNTVTYGTACAPYLALSCLERLAIEELERFLKATLTVEEMKMFLEIRLKIEELKKFLKEALDNEKSEFLQAILVLLEDFYMDDVLSGASTIEGAIALRQQLSELLQRGQFQLRKWRSNDPRILEELPESNDDNSFLKIDKEGAMKTLGLLWDAQSDVLQYSVSIEENSRVTKRLVLSQIAQIYDPLGLLGPVVIIAKCIMQSLWQIKTGWDEVLPTELEATWKEYYRSLPQTNELKIPRNINPGNVSNQFDLVGFGDASEKAYGAVLYAVSQRSGGTLQAHLICSKSRVALLKTISLPRLELDAALLLTKLTEQARKAYGDRIRNVSLFSDSTVVLNWIAESPNIRKTYVANRITKIQLLSQGVTWRHVPSKDNPADLLSRGMSVEMWRTSQLWWQGPEWLVTDRWPEQPEILGDTSEMKITALIATRNEEYDILRRFSDYGKLQRIVAYCLRFKANLLGAKKSGPLTPAEIEQAETIILKTVQREVFLKEVRALEQQQSIPKGSKLSSLNPILDQKGVIRVGGRLSQADIPETQKHPILLPAKHHVTTILMRKEHLRLHHCGPEQLFYSTRVKYWPLSGRREANKITKSCIKCFRAKPRTPEVFMGDLPEDRVRHNLRPFTTAGVDYAGPLQVRESRRRGRIHISKAWIAVFTCFATKAVHIELVTELTTESFLAALRRFVARRGICSKIVSDNGTNFVGAARELAEVYEFLRKEKEAIATYLARQKIEWRFIPPRSPHFGGLWEAAVKATKRHLHTVTKGLVWTFEEYATLLVEIEAILNSRPLTPFSSDPNDLLALTPSHFLTGDSLLFPPEYSYMKVPDNKLSRWQHAQKLRQHFWKRWQEDTSKSCKSVISGVIRARISRSVL</sequence>
<dbReference type="Gene3D" id="3.30.420.10">
    <property type="entry name" value="Ribonuclease H-like superfamily/Ribonuclease H"/>
    <property type="match status" value="1"/>
</dbReference>
<keyword evidence="2" id="KW-1185">Reference proteome</keyword>
<dbReference type="InterPro" id="IPR043502">
    <property type="entry name" value="DNA/RNA_pol_sf"/>
</dbReference>
<dbReference type="CDD" id="cd00303">
    <property type="entry name" value="retropepsin_like"/>
    <property type="match status" value="1"/>
</dbReference>
<dbReference type="GO" id="GO:0003676">
    <property type="term" value="F:nucleic acid binding"/>
    <property type="evidence" value="ECO:0007669"/>
    <property type="project" value="InterPro"/>
</dbReference>
<dbReference type="InterPro" id="IPR036397">
    <property type="entry name" value="RNaseH_sf"/>
</dbReference>
<dbReference type="GO" id="GO:0015074">
    <property type="term" value="P:DNA integration"/>
    <property type="evidence" value="ECO:0007669"/>
    <property type="project" value="InterPro"/>
</dbReference>
<dbReference type="SUPFAM" id="SSF53098">
    <property type="entry name" value="Ribonuclease H-like"/>
    <property type="match status" value="1"/>
</dbReference>
<organism evidence="2 3">
    <name type="scientific">Temnothorax curvispinosus</name>
    <dbReference type="NCBI Taxonomy" id="300111"/>
    <lineage>
        <taxon>Eukaryota</taxon>
        <taxon>Metazoa</taxon>
        <taxon>Ecdysozoa</taxon>
        <taxon>Arthropoda</taxon>
        <taxon>Hexapoda</taxon>
        <taxon>Insecta</taxon>
        <taxon>Pterygota</taxon>
        <taxon>Neoptera</taxon>
        <taxon>Endopterygota</taxon>
        <taxon>Hymenoptera</taxon>
        <taxon>Apocrita</taxon>
        <taxon>Aculeata</taxon>
        <taxon>Formicoidea</taxon>
        <taxon>Formicidae</taxon>
        <taxon>Myrmicinae</taxon>
        <taxon>Temnothorax</taxon>
    </lineage>
</organism>
<dbReference type="GeneID" id="112463136"/>
<dbReference type="GO" id="GO:0042575">
    <property type="term" value="C:DNA polymerase complex"/>
    <property type="evidence" value="ECO:0007669"/>
    <property type="project" value="UniProtKB-ARBA"/>
</dbReference>
<dbReference type="InterPro" id="IPR001584">
    <property type="entry name" value="Integrase_cat-core"/>
</dbReference>
<evidence type="ECO:0000259" key="1">
    <source>
        <dbReference type="PROSITE" id="PS50994"/>
    </source>
</evidence>
<dbReference type="InterPro" id="IPR008042">
    <property type="entry name" value="Retrotrans_Pao"/>
</dbReference>
<dbReference type="SUPFAM" id="SSF56672">
    <property type="entry name" value="DNA/RNA polymerases"/>
    <property type="match status" value="1"/>
</dbReference>
<dbReference type="PANTHER" id="PTHR47331">
    <property type="entry name" value="PHD-TYPE DOMAIN-CONTAINING PROTEIN"/>
    <property type="match status" value="1"/>
</dbReference>
<dbReference type="OrthoDB" id="7553315at2759"/>
<protein>
    <submittedName>
        <fullName evidence="3">Uncharacterized protein LOC112463136</fullName>
    </submittedName>
</protein>
<feature type="domain" description="Integrase catalytic" evidence="1">
    <location>
        <begin position="1229"/>
        <end position="1422"/>
    </location>
</feature>
<evidence type="ECO:0000313" key="3">
    <source>
        <dbReference type="RefSeq" id="XP_024885099.1"/>
    </source>
</evidence>
<dbReference type="RefSeq" id="XP_024885099.1">
    <property type="nucleotide sequence ID" value="XM_025029331.1"/>
</dbReference>
<reference evidence="3" key="1">
    <citation type="submission" date="2025-08" db="UniProtKB">
        <authorList>
            <consortium name="RefSeq"/>
        </authorList>
    </citation>
    <scope>IDENTIFICATION</scope>
    <source>
        <tissue evidence="3">Whole body</tissue>
    </source>
</reference>
<dbReference type="InterPro" id="IPR021109">
    <property type="entry name" value="Peptidase_aspartic_dom_sf"/>
</dbReference>
<dbReference type="InterPro" id="IPR012337">
    <property type="entry name" value="RNaseH-like_sf"/>
</dbReference>
<evidence type="ECO:0000313" key="2">
    <source>
        <dbReference type="Proteomes" id="UP000504618"/>
    </source>
</evidence>
<name>A0A6J1QRI8_9HYME</name>
<dbReference type="GO" id="GO:0071897">
    <property type="term" value="P:DNA biosynthetic process"/>
    <property type="evidence" value="ECO:0007669"/>
    <property type="project" value="UniProtKB-ARBA"/>
</dbReference>
<dbReference type="Pfam" id="PF05380">
    <property type="entry name" value="Peptidase_A17"/>
    <property type="match status" value="1"/>
</dbReference>